<feature type="DNA-binding region" description="OmpR/PhoB-type" evidence="3">
    <location>
        <begin position="130"/>
        <end position="229"/>
    </location>
</feature>
<sequence>MTQAMHRILVVEDDPTIRAVLRALLQSEPYRLVEAETAARALIEARTHRPDLLLVDLGLPDADGMTVIQGVREWSSVPIIVLSARTMETQKVAALEAGADDYVTKPFGAPELIARVRAALRRSSRGLDRTAIVRLGDVTIDLARREARAANKEIRFTPLEYRVLESLARQAGMIVTANQLIREAWGPDRAHDTQSLRACLKHLRQKLEPNPAQPVFIITETGLGYRLRPSDAPDAPSA</sequence>
<feature type="modified residue" description="4-aspartylphosphate" evidence="2">
    <location>
        <position position="56"/>
    </location>
</feature>
<dbReference type="SMART" id="SM00862">
    <property type="entry name" value="Trans_reg_C"/>
    <property type="match status" value="1"/>
</dbReference>
<evidence type="ECO:0000256" key="3">
    <source>
        <dbReference type="PROSITE-ProRule" id="PRU01091"/>
    </source>
</evidence>
<dbReference type="SMART" id="SM00448">
    <property type="entry name" value="REC"/>
    <property type="match status" value="1"/>
</dbReference>
<feature type="domain" description="OmpR/PhoB-type" evidence="5">
    <location>
        <begin position="130"/>
        <end position="229"/>
    </location>
</feature>
<keyword evidence="1 3" id="KW-0238">DNA-binding</keyword>
<name>A0ABV8SY63_9GAMM</name>
<evidence type="ECO:0000259" key="5">
    <source>
        <dbReference type="PROSITE" id="PS51755"/>
    </source>
</evidence>
<accession>A0ABV8SY63</accession>
<dbReference type="PANTHER" id="PTHR48111">
    <property type="entry name" value="REGULATOR OF RPOS"/>
    <property type="match status" value="1"/>
</dbReference>
<dbReference type="PANTHER" id="PTHR48111:SF50">
    <property type="entry name" value="KDP OPERON TRANSCRIPTIONAL REGULATORY PROTEIN KDPE"/>
    <property type="match status" value="1"/>
</dbReference>
<dbReference type="Pfam" id="PF00072">
    <property type="entry name" value="Response_reg"/>
    <property type="match status" value="1"/>
</dbReference>
<comment type="caution">
    <text evidence="6">The sequence shown here is derived from an EMBL/GenBank/DDBJ whole genome shotgun (WGS) entry which is preliminary data.</text>
</comment>
<dbReference type="InterPro" id="IPR039420">
    <property type="entry name" value="WalR-like"/>
</dbReference>
<organism evidence="6 7">
    <name type="scientific">Steroidobacter flavus</name>
    <dbReference type="NCBI Taxonomy" id="1842136"/>
    <lineage>
        <taxon>Bacteria</taxon>
        <taxon>Pseudomonadati</taxon>
        <taxon>Pseudomonadota</taxon>
        <taxon>Gammaproteobacteria</taxon>
        <taxon>Steroidobacterales</taxon>
        <taxon>Steroidobacteraceae</taxon>
        <taxon>Steroidobacter</taxon>
    </lineage>
</organism>
<proteinExistence type="predicted"/>
<evidence type="ECO:0000313" key="6">
    <source>
        <dbReference type="EMBL" id="MFC4312571.1"/>
    </source>
</evidence>
<dbReference type="InterPro" id="IPR036388">
    <property type="entry name" value="WH-like_DNA-bd_sf"/>
</dbReference>
<dbReference type="Gene3D" id="1.10.10.10">
    <property type="entry name" value="Winged helix-like DNA-binding domain superfamily/Winged helix DNA-binding domain"/>
    <property type="match status" value="1"/>
</dbReference>
<keyword evidence="2" id="KW-0597">Phosphoprotein</keyword>
<feature type="domain" description="Response regulatory" evidence="4">
    <location>
        <begin position="7"/>
        <end position="120"/>
    </location>
</feature>
<dbReference type="InterPro" id="IPR001789">
    <property type="entry name" value="Sig_transdc_resp-reg_receiver"/>
</dbReference>
<dbReference type="RefSeq" id="WP_380602083.1">
    <property type="nucleotide sequence ID" value="NZ_JBHSDU010000014.1"/>
</dbReference>
<dbReference type="CDD" id="cd17620">
    <property type="entry name" value="REC_OmpR_KdpE-like"/>
    <property type="match status" value="1"/>
</dbReference>
<evidence type="ECO:0000256" key="1">
    <source>
        <dbReference type="ARBA" id="ARBA00023125"/>
    </source>
</evidence>
<evidence type="ECO:0000256" key="2">
    <source>
        <dbReference type="PROSITE-ProRule" id="PRU00169"/>
    </source>
</evidence>
<gene>
    <name evidence="6" type="ORF">ACFPN2_26040</name>
</gene>
<dbReference type="PROSITE" id="PS51755">
    <property type="entry name" value="OMPR_PHOB"/>
    <property type="match status" value="1"/>
</dbReference>
<dbReference type="EMBL" id="JBHSDU010000014">
    <property type="protein sequence ID" value="MFC4312571.1"/>
    <property type="molecule type" value="Genomic_DNA"/>
</dbReference>
<protein>
    <submittedName>
        <fullName evidence="6">Response regulator</fullName>
    </submittedName>
</protein>
<dbReference type="Proteomes" id="UP001595904">
    <property type="component" value="Unassembled WGS sequence"/>
</dbReference>
<reference evidence="7" key="1">
    <citation type="journal article" date="2019" name="Int. J. Syst. Evol. Microbiol.">
        <title>The Global Catalogue of Microorganisms (GCM) 10K type strain sequencing project: providing services to taxonomists for standard genome sequencing and annotation.</title>
        <authorList>
            <consortium name="The Broad Institute Genomics Platform"/>
            <consortium name="The Broad Institute Genome Sequencing Center for Infectious Disease"/>
            <person name="Wu L."/>
            <person name="Ma J."/>
        </authorList>
    </citation>
    <scope>NUCLEOTIDE SEQUENCE [LARGE SCALE GENOMIC DNA]</scope>
    <source>
        <strain evidence="7">CGMCC 1.10759</strain>
    </source>
</reference>
<dbReference type="Gene3D" id="6.10.250.690">
    <property type="match status" value="1"/>
</dbReference>
<dbReference type="Pfam" id="PF00486">
    <property type="entry name" value="Trans_reg_C"/>
    <property type="match status" value="1"/>
</dbReference>
<dbReference type="PROSITE" id="PS50110">
    <property type="entry name" value="RESPONSE_REGULATORY"/>
    <property type="match status" value="1"/>
</dbReference>
<dbReference type="Gene3D" id="3.40.50.2300">
    <property type="match status" value="1"/>
</dbReference>
<dbReference type="InterPro" id="IPR011006">
    <property type="entry name" value="CheY-like_superfamily"/>
</dbReference>
<dbReference type="InterPro" id="IPR001867">
    <property type="entry name" value="OmpR/PhoB-type_DNA-bd"/>
</dbReference>
<keyword evidence="7" id="KW-1185">Reference proteome</keyword>
<dbReference type="SUPFAM" id="SSF52172">
    <property type="entry name" value="CheY-like"/>
    <property type="match status" value="1"/>
</dbReference>
<evidence type="ECO:0000259" key="4">
    <source>
        <dbReference type="PROSITE" id="PS50110"/>
    </source>
</evidence>
<evidence type="ECO:0000313" key="7">
    <source>
        <dbReference type="Proteomes" id="UP001595904"/>
    </source>
</evidence>
<dbReference type="CDD" id="cd00383">
    <property type="entry name" value="trans_reg_C"/>
    <property type="match status" value="1"/>
</dbReference>